<evidence type="ECO:0000313" key="13">
    <source>
        <dbReference type="Proteomes" id="UP000087171"/>
    </source>
</evidence>
<dbReference type="Proteomes" id="UP000087171">
    <property type="component" value="Chromosome Ca6"/>
</dbReference>
<dbReference type="FunFam" id="3.30.1330.90:FF:000003">
    <property type="entry name" value="D-3-phosphoglycerate dehydrogenase"/>
    <property type="match status" value="1"/>
</dbReference>
<keyword evidence="7 10" id="KW-0560">Oxidoreductase</keyword>
<evidence type="ECO:0000256" key="11">
    <source>
        <dbReference type="SAM" id="MobiDB-lite"/>
    </source>
</evidence>
<dbReference type="InterPro" id="IPR045626">
    <property type="entry name" value="PGDH_ASB_dom"/>
</dbReference>
<keyword evidence="4" id="KW-0150">Chloroplast</keyword>
<gene>
    <name evidence="14" type="primary">LOC101506228</name>
</gene>
<dbReference type="InterPro" id="IPR006236">
    <property type="entry name" value="PGDH"/>
</dbReference>
<reference evidence="13" key="1">
    <citation type="journal article" date="2013" name="Nat. Biotechnol.">
        <title>Draft genome sequence of chickpea (Cicer arietinum) provides a resource for trait improvement.</title>
        <authorList>
            <person name="Varshney R.K."/>
            <person name="Song C."/>
            <person name="Saxena R.K."/>
            <person name="Azam S."/>
            <person name="Yu S."/>
            <person name="Sharpe A.G."/>
            <person name="Cannon S."/>
            <person name="Baek J."/>
            <person name="Rosen B.D."/>
            <person name="Tar'an B."/>
            <person name="Millan T."/>
            <person name="Zhang X."/>
            <person name="Ramsay L.D."/>
            <person name="Iwata A."/>
            <person name="Wang Y."/>
            <person name="Nelson W."/>
            <person name="Farmer A.D."/>
            <person name="Gaur P.M."/>
            <person name="Soderlund C."/>
            <person name="Penmetsa R.V."/>
            <person name="Xu C."/>
            <person name="Bharti A.K."/>
            <person name="He W."/>
            <person name="Winter P."/>
            <person name="Zhao S."/>
            <person name="Hane J.K."/>
            <person name="Carrasquilla-Garcia N."/>
            <person name="Condie J.A."/>
            <person name="Upadhyaya H.D."/>
            <person name="Luo M.C."/>
            <person name="Thudi M."/>
            <person name="Gowda C.L."/>
            <person name="Singh N.P."/>
            <person name="Lichtenzveig J."/>
            <person name="Gali K.K."/>
            <person name="Rubio J."/>
            <person name="Nadarajan N."/>
            <person name="Dolezel J."/>
            <person name="Bansal K.C."/>
            <person name="Xu X."/>
            <person name="Edwards D."/>
            <person name="Zhang G."/>
            <person name="Kahl G."/>
            <person name="Gil J."/>
            <person name="Singh K.B."/>
            <person name="Datta S.K."/>
            <person name="Jackson S.A."/>
            <person name="Wang J."/>
            <person name="Cook D.R."/>
        </authorList>
    </citation>
    <scope>NUCLEOTIDE SEQUENCE [LARGE SCALE GENOMIC DNA]</scope>
    <source>
        <strain evidence="13">cv. CDC Frontier</strain>
    </source>
</reference>
<evidence type="ECO:0000256" key="9">
    <source>
        <dbReference type="ARBA" id="ARBA00048731"/>
    </source>
</evidence>
<dbReference type="eggNOG" id="KOG0068">
    <property type="taxonomic scope" value="Eukaryota"/>
</dbReference>
<name>A0A1S2YNP4_CICAR</name>
<evidence type="ECO:0000256" key="8">
    <source>
        <dbReference type="ARBA" id="ARBA00023027"/>
    </source>
</evidence>
<dbReference type="NCBIfam" id="TIGR01327">
    <property type="entry name" value="PGDH"/>
    <property type="match status" value="1"/>
</dbReference>
<dbReference type="InterPro" id="IPR002912">
    <property type="entry name" value="ACT_dom"/>
</dbReference>
<dbReference type="PROSITE" id="PS00065">
    <property type="entry name" value="D_2_HYDROXYACID_DH_1"/>
    <property type="match status" value="1"/>
</dbReference>
<evidence type="ECO:0000256" key="5">
    <source>
        <dbReference type="ARBA" id="ARBA00022640"/>
    </source>
</evidence>
<dbReference type="Gene3D" id="3.30.70.260">
    <property type="match status" value="1"/>
</dbReference>
<evidence type="ECO:0000256" key="2">
    <source>
        <dbReference type="ARBA" id="ARBA00005216"/>
    </source>
</evidence>
<reference evidence="14" key="2">
    <citation type="submission" date="2025-08" db="UniProtKB">
        <authorList>
            <consortium name="RefSeq"/>
        </authorList>
    </citation>
    <scope>IDENTIFICATION</scope>
    <source>
        <tissue evidence="14">Etiolated seedlings</tissue>
    </source>
</reference>
<dbReference type="SUPFAM" id="SSF51735">
    <property type="entry name" value="NAD(P)-binding Rossmann-fold domains"/>
    <property type="match status" value="1"/>
</dbReference>
<dbReference type="Pfam" id="PF19304">
    <property type="entry name" value="PGDH_inter"/>
    <property type="match status" value="1"/>
</dbReference>
<dbReference type="InterPro" id="IPR036291">
    <property type="entry name" value="NAD(P)-bd_dom_sf"/>
</dbReference>
<dbReference type="GO" id="GO:0004617">
    <property type="term" value="F:phosphoglycerate dehydrogenase activity"/>
    <property type="evidence" value="ECO:0007669"/>
    <property type="project" value="UniProtKB-EC"/>
</dbReference>
<dbReference type="CDD" id="cd04902">
    <property type="entry name" value="ACT_3PGDH-xct"/>
    <property type="match status" value="1"/>
</dbReference>
<keyword evidence="5" id="KW-0934">Plastid</keyword>
<dbReference type="InterPro" id="IPR006140">
    <property type="entry name" value="D-isomer_DH_NAD-bd"/>
</dbReference>
<dbReference type="AlphaFoldDB" id="A0A1S2YNP4"/>
<feature type="compositionally biased region" description="Low complexity" evidence="11">
    <location>
        <begin position="13"/>
        <end position="28"/>
    </location>
</feature>
<feature type="region of interest" description="Disordered" evidence="11">
    <location>
        <begin position="1"/>
        <end position="28"/>
    </location>
</feature>
<dbReference type="SUPFAM" id="SSF143548">
    <property type="entry name" value="Serine metabolism enzymes domain"/>
    <property type="match status" value="1"/>
</dbReference>
<dbReference type="RefSeq" id="XP_004507533.1">
    <property type="nucleotide sequence ID" value="XM_004507476.3"/>
</dbReference>
<dbReference type="InterPro" id="IPR006139">
    <property type="entry name" value="D-isomer_2_OHA_DH_cat_dom"/>
</dbReference>
<dbReference type="InterPro" id="IPR029752">
    <property type="entry name" value="D-isomer_DH_CS1"/>
</dbReference>
<dbReference type="GO" id="GO:0006564">
    <property type="term" value="P:L-serine biosynthetic process"/>
    <property type="evidence" value="ECO:0007669"/>
    <property type="project" value="UniProtKB-KW"/>
</dbReference>
<dbReference type="SUPFAM" id="SSF52283">
    <property type="entry name" value="Formate/glycerate dehydrogenase catalytic domain-like"/>
    <property type="match status" value="1"/>
</dbReference>
<dbReference type="PROSITE" id="PS51671">
    <property type="entry name" value="ACT"/>
    <property type="match status" value="1"/>
</dbReference>
<keyword evidence="13" id="KW-1185">Reference proteome</keyword>
<dbReference type="InterPro" id="IPR045865">
    <property type="entry name" value="ACT-like_dom_sf"/>
</dbReference>
<dbReference type="GeneID" id="101506228"/>
<feature type="domain" description="ACT" evidence="12">
    <location>
        <begin position="558"/>
        <end position="630"/>
    </location>
</feature>
<dbReference type="EC" id="1.1.1.95" evidence="10"/>
<evidence type="ECO:0000256" key="4">
    <source>
        <dbReference type="ARBA" id="ARBA00022528"/>
    </source>
</evidence>
<dbReference type="Gene3D" id="3.40.50.720">
    <property type="entry name" value="NAD(P)-binding Rossmann-like Domain"/>
    <property type="match status" value="2"/>
</dbReference>
<dbReference type="Pfam" id="PF00389">
    <property type="entry name" value="2-Hacid_dh"/>
    <property type="match status" value="1"/>
</dbReference>
<comment type="pathway">
    <text evidence="2 10">Amino-acid biosynthesis; L-serine biosynthesis; L-serine from 3-phospho-D-glycerate: step 1/3.</text>
</comment>
<dbReference type="PANTHER" id="PTHR42938">
    <property type="entry name" value="FORMATE DEHYDROGENASE 1"/>
    <property type="match status" value="1"/>
</dbReference>
<dbReference type="PaxDb" id="3827-XP_004507533.1"/>
<keyword evidence="8 10" id="KW-0520">NAD</keyword>
<evidence type="ECO:0000313" key="14">
    <source>
        <dbReference type="RefSeq" id="XP_004507533.1"/>
    </source>
</evidence>
<evidence type="ECO:0000256" key="10">
    <source>
        <dbReference type="RuleBase" id="RU363003"/>
    </source>
</evidence>
<dbReference type="GO" id="GO:0051287">
    <property type="term" value="F:NAD binding"/>
    <property type="evidence" value="ECO:0007669"/>
    <property type="project" value="UniProtKB-UniRule"/>
</dbReference>
<dbReference type="GO" id="GO:0009570">
    <property type="term" value="C:chloroplast stroma"/>
    <property type="evidence" value="ECO:0007669"/>
    <property type="project" value="TreeGrafter"/>
</dbReference>
<dbReference type="UniPathway" id="UPA00135">
    <property type="reaction ID" value="UER00196"/>
</dbReference>
<comment type="catalytic activity">
    <reaction evidence="9 10">
        <text>(2R)-3-phosphoglycerate + NAD(+) = 3-phosphooxypyruvate + NADH + H(+)</text>
        <dbReference type="Rhea" id="RHEA:12641"/>
        <dbReference type="ChEBI" id="CHEBI:15378"/>
        <dbReference type="ChEBI" id="CHEBI:18110"/>
        <dbReference type="ChEBI" id="CHEBI:57540"/>
        <dbReference type="ChEBI" id="CHEBI:57945"/>
        <dbReference type="ChEBI" id="CHEBI:58272"/>
        <dbReference type="EC" id="1.1.1.95"/>
    </reaction>
</comment>
<dbReference type="CDD" id="cd12173">
    <property type="entry name" value="PGDH_4"/>
    <property type="match status" value="1"/>
</dbReference>
<dbReference type="SUPFAM" id="SSF55021">
    <property type="entry name" value="ACT-like"/>
    <property type="match status" value="1"/>
</dbReference>
<keyword evidence="10" id="KW-0718">Serine biosynthesis</keyword>
<dbReference type="STRING" id="3827.A0A1S2YNP4"/>
<dbReference type="InterPro" id="IPR015878">
    <property type="entry name" value="Ado_hCys_hydrolase_NAD-bd"/>
</dbReference>
<dbReference type="KEGG" id="cam:101506228"/>
<dbReference type="Pfam" id="PF02826">
    <property type="entry name" value="2-Hacid_dh_C"/>
    <property type="match status" value="1"/>
</dbReference>
<protein>
    <recommendedName>
        <fullName evidence="10">D-3-phosphoglycerate dehydrogenase</fullName>
        <ecNumber evidence="10">1.1.1.95</ecNumber>
    </recommendedName>
</protein>
<dbReference type="FunFam" id="3.30.70.260:FF:000008">
    <property type="entry name" value="D-3-phosphoglycerate dehydrogenase, chloroplastic"/>
    <property type="match status" value="1"/>
</dbReference>
<organism evidence="13 14">
    <name type="scientific">Cicer arietinum</name>
    <name type="common">Chickpea</name>
    <name type="synonym">Garbanzo</name>
    <dbReference type="NCBI Taxonomy" id="3827"/>
    <lineage>
        <taxon>Eukaryota</taxon>
        <taxon>Viridiplantae</taxon>
        <taxon>Streptophyta</taxon>
        <taxon>Embryophyta</taxon>
        <taxon>Tracheophyta</taxon>
        <taxon>Spermatophyta</taxon>
        <taxon>Magnoliopsida</taxon>
        <taxon>eudicotyledons</taxon>
        <taxon>Gunneridae</taxon>
        <taxon>Pentapetalae</taxon>
        <taxon>rosids</taxon>
        <taxon>fabids</taxon>
        <taxon>Fabales</taxon>
        <taxon>Fabaceae</taxon>
        <taxon>Papilionoideae</taxon>
        <taxon>50 kb inversion clade</taxon>
        <taxon>NPAAA clade</taxon>
        <taxon>Hologalegina</taxon>
        <taxon>IRL clade</taxon>
        <taxon>Cicereae</taxon>
        <taxon>Cicer</taxon>
    </lineage>
</organism>
<evidence type="ECO:0000256" key="3">
    <source>
        <dbReference type="ARBA" id="ARBA00005854"/>
    </source>
</evidence>
<dbReference type="PROSITE" id="PS00670">
    <property type="entry name" value="D_2_HYDROXYACID_DH_2"/>
    <property type="match status" value="1"/>
</dbReference>
<accession>A0A1S2YNP4</accession>
<keyword evidence="10" id="KW-0028">Amino-acid biosynthesis</keyword>
<dbReference type="Pfam" id="PF01842">
    <property type="entry name" value="ACT"/>
    <property type="match status" value="1"/>
</dbReference>
<dbReference type="FunFam" id="3.40.50.720:FF:000616">
    <property type="entry name" value="D-3-phosphoglycerate dehydrogenase 2 chloroplastic"/>
    <property type="match status" value="1"/>
</dbReference>
<evidence type="ECO:0000256" key="7">
    <source>
        <dbReference type="ARBA" id="ARBA00023002"/>
    </source>
</evidence>
<dbReference type="OrthoDB" id="298012at2759"/>
<dbReference type="SMART" id="SM00997">
    <property type="entry name" value="AdoHcyase_NAD"/>
    <property type="match status" value="1"/>
</dbReference>
<dbReference type="Gene3D" id="3.30.1330.90">
    <property type="entry name" value="D-3-phosphoglycerate dehydrogenase, domain 3"/>
    <property type="match status" value="1"/>
</dbReference>
<sequence length="630" mass="66451">MASSSCTKPIFPSPTFSSSPSSQSSKTSHLSFLNSNTFGTIPKNIKLSHNSTTSRNSILVNGVLKTADQTKQTTHPVTNDSVVGNSQKPTILVSEKLGEAGLQVLRKLGHVECAYDLSAEELCKKISSCDALIVRSGTKVTRKVFEAAKGKLKVVGRAGVGIDNVDLQAATEFGCLVVNAPTANTIAAAEHGIALLAAMARNVSQADASIKAGKWLRSKYVGVSMVGKTLAVMGFGKVGSEVARRAKGLGMNVIAHDPYAPADRARAVGVELVSFDQAISTADFISLHMPLTPTTNKVFNDNTFAKMKKGVRIINVARGGVIDEDALVKALDSGVVAQAALDVFTEEPPSKDSKLVQHENVIATPHLGASTKEAQEGVAIEIAEAVVGALNGELSATAVNAPMVAPEVLSELAPYVVLAEKLGRLAVQLVSGGSGIQSIKVVYRSARGPDDLDTRLLRAMITKGIIEPISNTIVNLVNADYIAKQKGLRISEERVVVDSSPELPVESIQIQISNVESKFASAVSESGQISIDGKVKYGTPHLICVGSFGVDVSLEGNLILCRQIDQPGMIGLVGNILGEQNVNVSFMSVGRTSRRKKAIMAIGVDEEPNKEALENIGGVPAIEEFVFLKL</sequence>
<evidence type="ECO:0000259" key="12">
    <source>
        <dbReference type="PROSITE" id="PS51671"/>
    </source>
</evidence>
<keyword evidence="6" id="KW-0809">Transit peptide</keyword>
<dbReference type="PANTHER" id="PTHR42938:SF46">
    <property type="entry name" value="D-3-PHOSPHOGLYCERATE DEHYDROGENASE 2, CHLOROPLASTIC"/>
    <property type="match status" value="1"/>
</dbReference>
<dbReference type="InterPro" id="IPR029753">
    <property type="entry name" value="D-isomer_DH_CS"/>
</dbReference>
<comment type="subcellular location">
    <subcellularLocation>
        <location evidence="1">Plastid</location>
        <location evidence="1">Chloroplast</location>
    </subcellularLocation>
</comment>
<comment type="similarity">
    <text evidence="3 10">Belongs to the D-isomer specific 2-hydroxyacid dehydrogenase family.</text>
</comment>
<dbReference type="InterPro" id="IPR029009">
    <property type="entry name" value="ASB_dom_sf"/>
</dbReference>
<proteinExistence type="inferred from homology"/>
<evidence type="ECO:0000256" key="1">
    <source>
        <dbReference type="ARBA" id="ARBA00004229"/>
    </source>
</evidence>
<evidence type="ECO:0000256" key="6">
    <source>
        <dbReference type="ARBA" id="ARBA00022946"/>
    </source>
</evidence>
<dbReference type="PROSITE" id="PS00671">
    <property type="entry name" value="D_2_HYDROXYACID_DH_3"/>
    <property type="match status" value="1"/>
</dbReference>
<dbReference type="FunFam" id="3.40.50.720:FF:000021">
    <property type="entry name" value="D-3-phosphoglycerate dehydrogenase"/>
    <property type="match status" value="1"/>
</dbReference>